<comment type="caution">
    <text evidence="3">The sequence shown here is derived from an EMBL/GenBank/DDBJ whole genome shotgun (WGS) entry which is preliminary data.</text>
</comment>
<feature type="transmembrane region" description="Helical" evidence="2">
    <location>
        <begin position="98"/>
        <end position="122"/>
    </location>
</feature>
<organism evidence="3 4">
    <name type="scientific">Rhodothalassium salexigens DSM 2132</name>
    <dbReference type="NCBI Taxonomy" id="1188247"/>
    <lineage>
        <taxon>Bacteria</taxon>
        <taxon>Pseudomonadati</taxon>
        <taxon>Pseudomonadota</taxon>
        <taxon>Alphaproteobacteria</taxon>
        <taxon>Rhodothalassiales</taxon>
        <taxon>Rhodothalassiaceae</taxon>
        <taxon>Rhodothalassium</taxon>
    </lineage>
</organism>
<dbReference type="OrthoDB" id="6210861at2"/>
<name>A0A4R2P917_RHOSA</name>
<accession>A0A4R2P917</accession>
<gene>
    <name evidence="3" type="ORF">EV659_11169</name>
</gene>
<reference evidence="3 4" key="1">
    <citation type="submission" date="2019-03" db="EMBL/GenBank/DDBJ databases">
        <title>Genomic Encyclopedia of Type Strains, Phase IV (KMG-IV): sequencing the most valuable type-strain genomes for metagenomic binning, comparative biology and taxonomic classification.</title>
        <authorList>
            <person name="Goeker M."/>
        </authorList>
    </citation>
    <scope>NUCLEOTIDE SEQUENCE [LARGE SCALE GENOMIC DNA]</scope>
    <source>
        <strain evidence="3 4">DSM 2132</strain>
    </source>
</reference>
<dbReference type="Pfam" id="PF11067">
    <property type="entry name" value="DUF2868"/>
    <property type="match status" value="1"/>
</dbReference>
<proteinExistence type="predicted"/>
<dbReference type="RefSeq" id="WP_132709306.1">
    <property type="nucleotide sequence ID" value="NZ_JACIGF010000011.1"/>
</dbReference>
<feature type="transmembrane region" description="Helical" evidence="2">
    <location>
        <begin position="221"/>
        <end position="246"/>
    </location>
</feature>
<dbReference type="InterPro" id="IPR021296">
    <property type="entry name" value="DUF2868"/>
</dbReference>
<sequence length="537" mass="54828">MTLTRDRLVAETLAADRDVADPAAGAGREALAAARRHQDVDAKVCAFFAALPQALAARAALRRQIALLRWTVLGGLVLAALAGALAAGRAISGGEREVVNVIWLLGGLLGLHLVALVIWLAVLVAGGDGVARQGLGRGVVWLWRRLAGTVAGDPLNRSARLALMARLFGPPAGRWTVSTGSHGLWTAFLAGGLVSVLLVLATQHLVFVWETTILSAEHYTALIGALAAGPAALGFPVPDAAAVAAAEWRGGAQAARMVADAQGEGAWAGLVVGSLIVYGLAPRLLVGLLTGWLARRAVRRTKLDLTKPAFARLIPDLAPVMQSARVVDASPARLPPAVAASVPAPAPAPPHTPATGSDRRRGLRRAKANAPVAVTGGLPGGHHVAPPAGPVAVLGWEVRTPRTGWPPVVTPGQPPAGGAQDLGIVDGRRALTAAVALIANAPPARLVVVADMTATPDRGTVAGLATLAGAGAGETLVCLTRESVARARLSDEDARQRLADWVAAAHDAGLPLSAVVLLDLDAPGAEDADRAARLFGV</sequence>
<feature type="transmembrane region" description="Helical" evidence="2">
    <location>
        <begin position="67"/>
        <end position="86"/>
    </location>
</feature>
<keyword evidence="2" id="KW-0812">Transmembrane</keyword>
<dbReference type="EMBL" id="SLXO01000011">
    <property type="protein sequence ID" value="TCP31499.1"/>
    <property type="molecule type" value="Genomic_DNA"/>
</dbReference>
<evidence type="ECO:0000313" key="4">
    <source>
        <dbReference type="Proteomes" id="UP000295399"/>
    </source>
</evidence>
<dbReference type="AlphaFoldDB" id="A0A4R2P917"/>
<feature type="region of interest" description="Disordered" evidence="1">
    <location>
        <begin position="340"/>
        <end position="366"/>
    </location>
</feature>
<keyword evidence="2" id="KW-0472">Membrane</keyword>
<dbReference type="Proteomes" id="UP000295399">
    <property type="component" value="Unassembled WGS sequence"/>
</dbReference>
<evidence type="ECO:0000313" key="3">
    <source>
        <dbReference type="EMBL" id="TCP31499.1"/>
    </source>
</evidence>
<feature type="transmembrane region" description="Helical" evidence="2">
    <location>
        <begin position="184"/>
        <end position="209"/>
    </location>
</feature>
<feature type="transmembrane region" description="Helical" evidence="2">
    <location>
        <begin position="266"/>
        <end position="294"/>
    </location>
</feature>
<dbReference type="InParanoid" id="A0A4R2P917"/>
<evidence type="ECO:0000256" key="2">
    <source>
        <dbReference type="SAM" id="Phobius"/>
    </source>
</evidence>
<keyword evidence="4" id="KW-1185">Reference proteome</keyword>
<keyword evidence="2" id="KW-1133">Transmembrane helix</keyword>
<evidence type="ECO:0000256" key="1">
    <source>
        <dbReference type="SAM" id="MobiDB-lite"/>
    </source>
</evidence>
<protein>
    <submittedName>
        <fullName evidence="3">Uncharacterized protein DUF2868</fullName>
    </submittedName>
</protein>